<name>A0A9N9SUG0_DIABA</name>
<dbReference type="PANTHER" id="PTHR10773">
    <property type="entry name" value="DNA-DIRECTED RNA POLYMERASES I, II, AND III SUBUNIT RPABC2"/>
    <property type="match status" value="1"/>
</dbReference>
<gene>
    <name evidence="1" type="ORF">DIABBA_LOCUS5608</name>
</gene>
<protein>
    <submittedName>
        <fullName evidence="1">Uncharacterized protein</fullName>
    </submittedName>
</protein>
<dbReference type="OrthoDB" id="6781165at2759"/>
<dbReference type="PANTHER" id="PTHR10773:SF19">
    <property type="match status" value="1"/>
</dbReference>
<keyword evidence="2" id="KW-1185">Reference proteome</keyword>
<organism evidence="1 2">
    <name type="scientific">Diabrotica balteata</name>
    <name type="common">Banded cucumber beetle</name>
    <dbReference type="NCBI Taxonomy" id="107213"/>
    <lineage>
        <taxon>Eukaryota</taxon>
        <taxon>Metazoa</taxon>
        <taxon>Ecdysozoa</taxon>
        <taxon>Arthropoda</taxon>
        <taxon>Hexapoda</taxon>
        <taxon>Insecta</taxon>
        <taxon>Pterygota</taxon>
        <taxon>Neoptera</taxon>
        <taxon>Endopterygota</taxon>
        <taxon>Coleoptera</taxon>
        <taxon>Polyphaga</taxon>
        <taxon>Cucujiformia</taxon>
        <taxon>Chrysomeloidea</taxon>
        <taxon>Chrysomelidae</taxon>
        <taxon>Galerucinae</taxon>
        <taxon>Diabroticina</taxon>
        <taxon>Diabroticites</taxon>
        <taxon>Diabrotica</taxon>
    </lineage>
</organism>
<proteinExistence type="predicted"/>
<evidence type="ECO:0000313" key="1">
    <source>
        <dbReference type="EMBL" id="CAG9832073.1"/>
    </source>
</evidence>
<dbReference type="EMBL" id="OU898278">
    <property type="protein sequence ID" value="CAG9832073.1"/>
    <property type="molecule type" value="Genomic_DNA"/>
</dbReference>
<dbReference type="Proteomes" id="UP001153709">
    <property type="component" value="Chromosome 3"/>
</dbReference>
<dbReference type="AlphaFoldDB" id="A0A9N9SUG0"/>
<evidence type="ECO:0000313" key="2">
    <source>
        <dbReference type="Proteomes" id="UP001153709"/>
    </source>
</evidence>
<sequence>MMSKWPRGSFLCSLVKLQTETCLQQKDTAHQPGTSNEIVEERSNISNLNGTGGVTSDENDDVHAVFDDSLCDRDINSGNSSFQQRTADHIFEQKREIVKRKVFELKEKTSKIRPRNPDGWKKRTAAIARERGEEYSSQTGKIVAKKEASIGLLCKEKCRLNCRVKFDTEARKAILQKYYSLVCNAKNALLFKSQFIKPVARHMTNIKKAKMYSFTYSVTFNKKTEVICRDALCSLYQIGANRIELLQQTLKKGLNAPSPDSRDHHTNRHHKLKEEVVTFIVEHIKKFPAEQSHYSRNKNEHKNISRLS</sequence>
<reference evidence="1" key="1">
    <citation type="submission" date="2022-01" db="EMBL/GenBank/DDBJ databases">
        <authorList>
            <person name="King R."/>
        </authorList>
    </citation>
    <scope>NUCLEOTIDE SEQUENCE</scope>
</reference>
<accession>A0A9N9SUG0</accession>